<dbReference type="STRING" id="454136.NIES2119_13575"/>
<dbReference type="PANTHER" id="PTHR24363">
    <property type="entry name" value="SERINE/THREONINE PROTEIN KINASE"/>
    <property type="match status" value="1"/>
</dbReference>
<keyword evidence="10" id="KW-1133">Transmembrane helix</keyword>
<dbReference type="GO" id="GO:0005524">
    <property type="term" value="F:ATP binding"/>
    <property type="evidence" value="ECO:0007669"/>
    <property type="project" value="UniProtKB-UniRule"/>
</dbReference>
<feature type="domain" description="Protein kinase" evidence="11">
    <location>
        <begin position="15"/>
        <end position="267"/>
    </location>
</feature>
<protein>
    <recommendedName>
        <fullName evidence="1">non-specific serine/threonine protein kinase</fullName>
        <ecNumber evidence="1">2.7.11.1</ecNumber>
    </recommendedName>
</protein>
<dbReference type="AlphaFoldDB" id="A0A1U7IJB0"/>
<dbReference type="PANTHER" id="PTHR24363:SF0">
    <property type="entry name" value="SERINE_THREONINE KINASE LIKE DOMAIN CONTAINING 1"/>
    <property type="match status" value="1"/>
</dbReference>
<keyword evidence="2" id="KW-0723">Serine/threonine-protein kinase</keyword>
<dbReference type="InterPro" id="IPR000719">
    <property type="entry name" value="Prot_kinase_dom"/>
</dbReference>
<evidence type="ECO:0000256" key="7">
    <source>
        <dbReference type="ARBA" id="ARBA00047899"/>
    </source>
</evidence>
<evidence type="ECO:0000256" key="9">
    <source>
        <dbReference type="PROSITE-ProRule" id="PRU10141"/>
    </source>
</evidence>
<dbReference type="SUPFAM" id="SSF56112">
    <property type="entry name" value="Protein kinase-like (PK-like)"/>
    <property type="match status" value="1"/>
</dbReference>
<dbReference type="OrthoDB" id="5518868at2"/>
<feature type="transmembrane region" description="Helical" evidence="10">
    <location>
        <begin position="307"/>
        <end position="326"/>
    </location>
</feature>
<keyword evidence="5" id="KW-0418">Kinase</keyword>
<evidence type="ECO:0000256" key="2">
    <source>
        <dbReference type="ARBA" id="ARBA00022527"/>
    </source>
</evidence>
<dbReference type="Gene3D" id="1.10.510.10">
    <property type="entry name" value="Transferase(Phosphotransferase) domain 1"/>
    <property type="match status" value="1"/>
</dbReference>
<evidence type="ECO:0000313" key="12">
    <source>
        <dbReference type="EMBL" id="OKH37281.1"/>
    </source>
</evidence>
<evidence type="ECO:0000259" key="11">
    <source>
        <dbReference type="PROSITE" id="PS50011"/>
    </source>
</evidence>
<comment type="catalytic activity">
    <reaction evidence="7">
        <text>L-threonyl-[protein] + ATP = O-phospho-L-threonyl-[protein] + ADP + H(+)</text>
        <dbReference type="Rhea" id="RHEA:46608"/>
        <dbReference type="Rhea" id="RHEA-COMP:11060"/>
        <dbReference type="Rhea" id="RHEA-COMP:11605"/>
        <dbReference type="ChEBI" id="CHEBI:15378"/>
        <dbReference type="ChEBI" id="CHEBI:30013"/>
        <dbReference type="ChEBI" id="CHEBI:30616"/>
        <dbReference type="ChEBI" id="CHEBI:61977"/>
        <dbReference type="ChEBI" id="CHEBI:456216"/>
        <dbReference type="EC" id="2.7.11.1"/>
    </reaction>
</comment>
<reference evidence="12 13" key="1">
    <citation type="submission" date="2016-11" db="EMBL/GenBank/DDBJ databases">
        <title>Draft Genome Sequences of Nine Cyanobacterial Strains from Diverse Habitats.</title>
        <authorList>
            <person name="Zhu T."/>
            <person name="Hou S."/>
            <person name="Lu X."/>
            <person name="Hess W.R."/>
        </authorList>
    </citation>
    <scope>NUCLEOTIDE SEQUENCE [LARGE SCALE GENOMIC DNA]</scope>
    <source>
        <strain evidence="12 13">IAM M-71</strain>
    </source>
</reference>
<dbReference type="EC" id="2.7.11.1" evidence="1"/>
<dbReference type="PROSITE" id="PS00107">
    <property type="entry name" value="PROTEIN_KINASE_ATP"/>
    <property type="match status" value="1"/>
</dbReference>
<evidence type="ECO:0000256" key="1">
    <source>
        <dbReference type="ARBA" id="ARBA00012513"/>
    </source>
</evidence>
<evidence type="ECO:0000256" key="5">
    <source>
        <dbReference type="ARBA" id="ARBA00022777"/>
    </source>
</evidence>
<dbReference type="RefSeq" id="WP_073594030.1">
    <property type="nucleotide sequence ID" value="NZ_MRCE01000012.1"/>
</dbReference>
<dbReference type="InterPro" id="IPR017441">
    <property type="entry name" value="Protein_kinase_ATP_BS"/>
</dbReference>
<dbReference type="SMART" id="SM00220">
    <property type="entry name" value="S_TKc"/>
    <property type="match status" value="1"/>
</dbReference>
<accession>A0A1U7IJB0</accession>
<dbReference type="GO" id="GO:0004674">
    <property type="term" value="F:protein serine/threonine kinase activity"/>
    <property type="evidence" value="ECO:0007669"/>
    <property type="project" value="UniProtKB-KW"/>
</dbReference>
<name>A0A1U7IJB0_9CYAN</name>
<feature type="transmembrane region" description="Helical" evidence="10">
    <location>
        <begin position="332"/>
        <end position="351"/>
    </location>
</feature>
<evidence type="ECO:0000256" key="8">
    <source>
        <dbReference type="ARBA" id="ARBA00048679"/>
    </source>
</evidence>
<dbReference type="CDD" id="cd14014">
    <property type="entry name" value="STKc_PknB_like"/>
    <property type="match status" value="1"/>
</dbReference>
<dbReference type="Proteomes" id="UP000185860">
    <property type="component" value="Unassembled WGS sequence"/>
</dbReference>
<dbReference type="InterPro" id="IPR011009">
    <property type="entry name" value="Kinase-like_dom_sf"/>
</dbReference>
<evidence type="ECO:0000256" key="10">
    <source>
        <dbReference type="SAM" id="Phobius"/>
    </source>
</evidence>
<organism evidence="12 13">
    <name type="scientific">[Phormidium ambiguum] IAM M-71</name>
    <dbReference type="NCBI Taxonomy" id="454136"/>
    <lineage>
        <taxon>Bacteria</taxon>
        <taxon>Bacillati</taxon>
        <taxon>Cyanobacteriota</taxon>
        <taxon>Cyanophyceae</taxon>
        <taxon>Oscillatoriophycideae</taxon>
        <taxon>Aerosakkonematales</taxon>
        <taxon>Aerosakkonemataceae</taxon>
        <taxon>Floridanema</taxon>
    </lineage>
</organism>
<dbReference type="PROSITE" id="PS50011">
    <property type="entry name" value="PROTEIN_KINASE_DOM"/>
    <property type="match status" value="1"/>
</dbReference>
<keyword evidence="3" id="KW-0808">Transferase</keyword>
<sequence>MELLHQPEEIIVQRYRIVSILGQGGMGTTYEAQDLQTQGRVAIKVLSLSRAGDWKALELFEREARVLSNLNHPCLPKYLDYFQVETPNNHSFYLVQELVEGRSLYSLVQSGWHATENEIRQLASQILDILNYLHGLTPPIIHRDLKPQNIIRGKDGGIFLVDFGAVKTTYQTTFSGGSTVVGTYGYMAPEQFRGQGYPATDLYGLGATLLYLITHKPPSEFPSSQLKINFRSQTTISSKLADWLEKLLEPAVEDRFVSAKEALTVLLGQGVLVPKRNRPIGSRITFRKTDRKLVAQIPRLGWGYWEFHNFIIALISLITSGVLFSFHRFTAISFFFWIFPLFSVLVFMFGLNKLKDTIFKLLGRTQLEIDRQSFKIRWSILGLFYQIQGKTKHIERVELNTFVHPEDELVAKWKNENPQTTTACALIEGVRTHRFGSGLTVLEKEWLLQEIATFLRKPLPPSILPR</sequence>
<gene>
    <name evidence="12" type="ORF">NIES2119_13575</name>
</gene>
<dbReference type="EMBL" id="MRCE01000012">
    <property type="protein sequence ID" value="OKH37281.1"/>
    <property type="molecule type" value="Genomic_DNA"/>
</dbReference>
<dbReference type="Pfam" id="PF00069">
    <property type="entry name" value="Pkinase"/>
    <property type="match status" value="1"/>
</dbReference>
<feature type="binding site" evidence="9">
    <location>
        <position position="44"/>
    </location>
    <ligand>
        <name>ATP</name>
        <dbReference type="ChEBI" id="CHEBI:30616"/>
    </ligand>
</feature>
<keyword evidence="4 9" id="KW-0547">Nucleotide-binding</keyword>
<comment type="caution">
    <text evidence="12">The sequence shown here is derived from an EMBL/GenBank/DDBJ whole genome shotgun (WGS) entry which is preliminary data.</text>
</comment>
<evidence type="ECO:0000313" key="13">
    <source>
        <dbReference type="Proteomes" id="UP000185860"/>
    </source>
</evidence>
<keyword evidence="10" id="KW-0472">Membrane</keyword>
<keyword evidence="6 9" id="KW-0067">ATP-binding</keyword>
<proteinExistence type="predicted"/>
<evidence type="ECO:0000256" key="3">
    <source>
        <dbReference type="ARBA" id="ARBA00022679"/>
    </source>
</evidence>
<keyword evidence="10" id="KW-0812">Transmembrane</keyword>
<evidence type="ECO:0000256" key="6">
    <source>
        <dbReference type="ARBA" id="ARBA00022840"/>
    </source>
</evidence>
<evidence type="ECO:0000256" key="4">
    <source>
        <dbReference type="ARBA" id="ARBA00022741"/>
    </source>
</evidence>
<comment type="catalytic activity">
    <reaction evidence="8">
        <text>L-seryl-[protein] + ATP = O-phospho-L-seryl-[protein] + ADP + H(+)</text>
        <dbReference type="Rhea" id="RHEA:17989"/>
        <dbReference type="Rhea" id="RHEA-COMP:9863"/>
        <dbReference type="Rhea" id="RHEA-COMP:11604"/>
        <dbReference type="ChEBI" id="CHEBI:15378"/>
        <dbReference type="ChEBI" id="CHEBI:29999"/>
        <dbReference type="ChEBI" id="CHEBI:30616"/>
        <dbReference type="ChEBI" id="CHEBI:83421"/>
        <dbReference type="ChEBI" id="CHEBI:456216"/>
        <dbReference type="EC" id="2.7.11.1"/>
    </reaction>
</comment>